<reference evidence="1" key="1">
    <citation type="journal article" date="2023" name="G3 (Bethesda)">
        <title>Whole genome assembly and annotation of the endangered Caribbean coral Acropora cervicornis.</title>
        <authorList>
            <person name="Selwyn J.D."/>
            <person name="Vollmer S.V."/>
        </authorList>
    </citation>
    <scope>NUCLEOTIDE SEQUENCE</scope>
    <source>
        <strain evidence="1">K2</strain>
    </source>
</reference>
<dbReference type="AlphaFoldDB" id="A0AAD9QF29"/>
<organism evidence="1 2">
    <name type="scientific">Acropora cervicornis</name>
    <name type="common">Staghorn coral</name>
    <dbReference type="NCBI Taxonomy" id="6130"/>
    <lineage>
        <taxon>Eukaryota</taxon>
        <taxon>Metazoa</taxon>
        <taxon>Cnidaria</taxon>
        <taxon>Anthozoa</taxon>
        <taxon>Hexacorallia</taxon>
        <taxon>Scleractinia</taxon>
        <taxon>Astrocoeniina</taxon>
        <taxon>Acroporidae</taxon>
        <taxon>Acropora</taxon>
    </lineage>
</organism>
<protein>
    <recommendedName>
        <fullName evidence="3">C-type lectin domain-containing protein</fullName>
    </recommendedName>
</protein>
<accession>A0AAD9QF29</accession>
<evidence type="ECO:0000313" key="1">
    <source>
        <dbReference type="EMBL" id="KAK2560004.1"/>
    </source>
</evidence>
<dbReference type="Proteomes" id="UP001249851">
    <property type="component" value="Unassembled WGS sequence"/>
</dbReference>
<dbReference type="InterPro" id="IPR016186">
    <property type="entry name" value="C-type_lectin-like/link_sf"/>
</dbReference>
<gene>
    <name evidence="1" type="ORF">P5673_017589</name>
</gene>
<evidence type="ECO:0008006" key="3">
    <source>
        <dbReference type="Google" id="ProtNLM"/>
    </source>
</evidence>
<dbReference type="InterPro" id="IPR016187">
    <property type="entry name" value="CTDL_fold"/>
</dbReference>
<reference evidence="1" key="2">
    <citation type="journal article" date="2023" name="Science">
        <title>Genomic signatures of disease resistance in endangered staghorn corals.</title>
        <authorList>
            <person name="Vollmer S.V."/>
            <person name="Selwyn J.D."/>
            <person name="Despard B.A."/>
            <person name="Roesel C.L."/>
        </authorList>
    </citation>
    <scope>NUCLEOTIDE SEQUENCE</scope>
    <source>
        <strain evidence="1">K2</strain>
    </source>
</reference>
<dbReference type="Gene3D" id="3.10.100.10">
    <property type="entry name" value="Mannose-Binding Protein A, subunit A"/>
    <property type="match status" value="1"/>
</dbReference>
<evidence type="ECO:0000313" key="2">
    <source>
        <dbReference type="Proteomes" id="UP001249851"/>
    </source>
</evidence>
<proteinExistence type="predicted"/>
<comment type="caution">
    <text evidence="1">The sequence shown here is derived from an EMBL/GenBank/DDBJ whole genome shotgun (WGS) entry which is preliminary data.</text>
</comment>
<name>A0AAD9QF29_ACRCE</name>
<dbReference type="SUPFAM" id="SSF56436">
    <property type="entry name" value="C-type lectin-like"/>
    <property type="match status" value="1"/>
</dbReference>
<dbReference type="EMBL" id="JARQWQ010000038">
    <property type="protein sequence ID" value="KAK2560004.1"/>
    <property type="molecule type" value="Genomic_DNA"/>
</dbReference>
<keyword evidence="2" id="KW-1185">Reference proteome</keyword>
<sequence>MIGLQAWASVQYTFENETIPGTRLSETCKKTNKQGARINDTKSLQNALRNITLGNEYWTGLSWQLKRPDEFFWYRDTNLSTLVEQGLVNLTNKWICFLVKSDNVTLIPQNCDEKHHLLCENSNGDWCSSLSHFSKKKCNASQLQNSCANINGTVPKFNSELDLKRKMNCSFPGNNKRYWTALRTSLIVYSIEPSSPSPAIESSMDSNPSEKRLHEAIEKLKTLNVTHEDSLQNAATTIQNLFDDLKDTVEEGKGIVNVLVATEQLESFAFKYAMVHFTENQSSIFSEENYDMKIQRLAANNTDPLVFYVNNTTQQFEENWVGIELPPEVLKGKDISIFIIYHDISQFVPEL</sequence>